<feature type="active site" description="Nucleophile" evidence="9">
    <location>
        <position position="32"/>
    </location>
</feature>
<keyword evidence="3" id="KW-0813">Transport</keyword>
<accession>A0A9D1CI89</accession>
<proteinExistence type="inferred from homology"/>
<dbReference type="AlphaFoldDB" id="A0A9D1CI89"/>
<dbReference type="PRINTS" id="PR00421">
    <property type="entry name" value="THIOREDOXIN"/>
</dbReference>
<feature type="site" description="Deprotonates C-terminal active site Cys" evidence="9">
    <location>
        <position position="26"/>
    </location>
</feature>
<name>A0A9D1CI89_9FIRM</name>
<dbReference type="PANTHER" id="PTHR45663">
    <property type="entry name" value="GEO12009P1"/>
    <property type="match status" value="1"/>
</dbReference>
<gene>
    <name evidence="12" type="primary">trxA</name>
    <name evidence="12" type="ORF">IAA66_00775</name>
</gene>
<protein>
    <recommendedName>
        <fullName evidence="2 7">Thioredoxin</fullName>
    </recommendedName>
</protein>
<evidence type="ECO:0000313" key="13">
    <source>
        <dbReference type="Proteomes" id="UP000886819"/>
    </source>
</evidence>
<feature type="domain" description="Thioredoxin" evidence="11">
    <location>
        <begin position="1"/>
        <end position="107"/>
    </location>
</feature>
<dbReference type="SUPFAM" id="SSF52833">
    <property type="entry name" value="Thioredoxin-like"/>
    <property type="match status" value="1"/>
</dbReference>
<keyword evidence="4" id="KW-0249">Electron transport</keyword>
<dbReference type="GO" id="GO:0015035">
    <property type="term" value="F:protein-disulfide reductase activity"/>
    <property type="evidence" value="ECO:0007669"/>
    <property type="project" value="UniProtKB-UniRule"/>
</dbReference>
<feature type="site" description="Contributes to redox potential value" evidence="9">
    <location>
        <position position="34"/>
    </location>
</feature>
<dbReference type="Gene3D" id="3.40.30.10">
    <property type="entry name" value="Glutaredoxin"/>
    <property type="match status" value="1"/>
</dbReference>
<dbReference type="CDD" id="cd02947">
    <property type="entry name" value="TRX_family"/>
    <property type="match status" value="1"/>
</dbReference>
<dbReference type="FunFam" id="3.40.30.10:FF:000001">
    <property type="entry name" value="Thioredoxin"/>
    <property type="match status" value="1"/>
</dbReference>
<comment type="caution">
    <text evidence="12">The sequence shown here is derived from an EMBL/GenBank/DDBJ whole genome shotgun (WGS) entry which is preliminary data.</text>
</comment>
<dbReference type="Pfam" id="PF00085">
    <property type="entry name" value="Thioredoxin"/>
    <property type="match status" value="1"/>
</dbReference>
<evidence type="ECO:0000256" key="8">
    <source>
        <dbReference type="PIRNR" id="PIRNR000077"/>
    </source>
</evidence>
<dbReference type="InterPro" id="IPR017937">
    <property type="entry name" value="Thioredoxin_CS"/>
</dbReference>
<evidence type="ECO:0000256" key="10">
    <source>
        <dbReference type="PIRSR" id="PIRSR000077-4"/>
    </source>
</evidence>
<evidence type="ECO:0000256" key="5">
    <source>
        <dbReference type="ARBA" id="ARBA00023157"/>
    </source>
</evidence>
<evidence type="ECO:0000256" key="4">
    <source>
        <dbReference type="ARBA" id="ARBA00022982"/>
    </source>
</evidence>
<feature type="disulfide bond" description="Redox-active" evidence="10">
    <location>
        <begin position="32"/>
        <end position="35"/>
    </location>
</feature>
<sequence>MSQFVREVGEQEFDAAVAAAKVVLADFWAPWCGPCRMLAPHLDAVAEKMAGEAAFIKINVDEAPALAKRFGVMSIPTLIVFQNGEEAARMVGARGRAEIEDAVREWL</sequence>
<dbReference type="EMBL" id="DVFI01000011">
    <property type="protein sequence ID" value="HIQ62103.1"/>
    <property type="molecule type" value="Genomic_DNA"/>
</dbReference>
<comment type="similarity">
    <text evidence="1 8">Belongs to the thioredoxin family.</text>
</comment>
<reference evidence="12" key="1">
    <citation type="submission" date="2020-10" db="EMBL/GenBank/DDBJ databases">
        <authorList>
            <person name="Gilroy R."/>
        </authorList>
    </citation>
    <scope>NUCLEOTIDE SEQUENCE</scope>
    <source>
        <strain evidence="12">ChiHile30-977</strain>
    </source>
</reference>
<keyword evidence="6 10" id="KW-0676">Redox-active center</keyword>
<dbReference type="Proteomes" id="UP000886819">
    <property type="component" value="Unassembled WGS sequence"/>
</dbReference>
<dbReference type="PIRSF" id="PIRSF000077">
    <property type="entry name" value="Thioredoxin"/>
    <property type="match status" value="1"/>
</dbReference>
<dbReference type="GO" id="GO:0005829">
    <property type="term" value="C:cytosol"/>
    <property type="evidence" value="ECO:0007669"/>
    <property type="project" value="TreeGrafter"/>
</dbReference>
<evidence type="ECO:0000256" key="2">
    <source>
        <dbReference type="ARBA" id="ARBA00020570"/>
    </source>
</evidence>
<dbReference type="InterPro" id="IPR036249">
    <property type="entry name" value="Thioredoxin-like_sf"/>
</dbReference>
<dbReference type="InterPro" id="IPR013766">
    <property type="entry name" value="Thioredoxin_domain"/>
</dbReference>
<evidence type="ECO:0000313" key="12">
    <source>
        <dbReference type="EMBL" id="HIQ62103.1"/>
    </source>
</evidence>
<dbReference type="GO" id="GO:0045454">
    <property type="term" value="P:cell redox homeostasis"/>
    <property type="evidence" value="ECO:0007669"/>
    <property type="project" value="TreeGrafter"/>
</dbReference>
<reference evidence="12" key="2">
    <citation type="journal article" date="2021" name="PeerJ">
        <title>Extensive microbial diversity within the chicken gut microbiome revealed by metagenomics and culture.</title>
        <authorList>
            <person name="Gilroy R."/>
            <person name="Ravi A."/>
            <person name="Getino M."/>
            <person name="Pursley I."/>
            <person name="Horton D.L."/>
            <person name="Alikhan N.F."/>
            <person name="Baker D."/>
            <person name="Gharbi K."/>
            <person name="Hall N."/>
            <person name="Watson M."/>
            <person name="Adriaenssens E.M."/>
            <person name="Foster-Nyarko E."/>
            <person name="Jarju S."/>
            <person name="Secka A."/>
            <person name="Antonio M."/>
            <person name="Oren A."/>
            <person name="Chaudhuri R.R."/>
            <person name="La Ragione R."/>
            <person name="Hildebrand F."/>
            <person name="Pallen M.J."/>
        </authorList>
    </citation>
    <scope>NUCLEOTIDE SEQUENCE</scope>
    <source>
        <strain evidence="12">ChiHile30-977</strain>
    </source>
</reference>
<evidence type="ECO:0000259" key="11">
    <source>
        <dbReference type="PROSITE" id="PS51352"/>
    </source>
</evidence>
<dbReference type="PROSITE" id="PS00194">
    <property type="entry name" value="THIOREDOXIN_1"/>
    <property type="match status" value="1"/>
</dbReference>
<keyword evidence="5 10" id="KW-1015">Disulfide bond</keyword>
<dbReference type="NCBIfam" id="TIGR01068">
    <property type="entry name" value="thioredoxin"/>
    <property type="match status" value="1"/>
</dbReference>
<evidence type="ECO:0000256" key="9">
    <source>
        <dbReference type="PIRSR" id="PIRSR000077-1"/>
    </source>
</evidence>
<evidence type="ECO:0000256" key="1">
    <source>
        <dbReference type="ARBA" id="ARBA00008987"/>
    </source>
</evidence>
<organism evidence="12 13">
    <name type="scientific">Candidatus Avichristensenella intestinipullorum</name>
    <dbReference type="NCBI Taxonomy" id="2840693"/>
    <lineage>
        <taxon>Bacteria</taxon>
        <taxon>Bacillati</taxon>
        <taxon>Bacillota</taxon>
        <taxon>Clostridia</taxon>
        <taxon>Candidatus Avichristensenella</taxon>
    </lineage>
</organism>
<dbReference type="PANTHER" id="PTHR45663:SF11">
    <property type="entry name" value="GEO12009P1"/>
    <property type="match status" value="1"/>
</dbReference>
<evidence type="ECO:0000256" key="6">
    <source>
        <dbReference type="ARBA" id="ARBA00023284"/>
    </source>
</evidence>
<feature type="active site" description="Nucleophile" evidence="9">
    <location>
        <position position="35"/>
    </location>
</feature>
<evidence type="ECO:0000256" key="7">
    <source>
        <dbReference type="NCBIfam" id="TIGR01068"/>
    </source>
</evidence>
<dbReference type="PROSITE" id="PS51352">
    <property type="entry name" value="THIOREDOXIN_2"/>
    <property type="match status" value="1"/>
</dbReference>
<evidence type="ECO:0000256" key="3">
    <source>
        <dbReference type="ARBA" id="ARBA00022448"/>
    </source>
</evidence>
<dbReference type="InterPro" id="IPR005746">
    <property type="entry name" value="Thioredoxin"/>
</dbReference>
<feature type="site" description="Contributes to redox potential value" evidence="9">
    <location>
        <position position="33"/>
    </location>
</feature>